<evidence type="ECO:0000313" key="8">
    <source>
        <dbReference type="Proteomes" id="UP001213623"/>
    </source>
</evidence>
<evidence type="ECO:0000256" key="5">
    <source>
        <dbReference type="SAM" id="MobiDB-lite"/>
    </source>
</evidence>
<protein>
    <recommendedName>
        <fullName evidence="9">Magnesium transporter NIPA8</fullName>
    </recommendedName>
</protein>
<dbReference type="PANTHER" id="PTHR12570:SF86">
    <property type="entry name" value="ADR321CP"/>
    <property type="match status" value="1"/>
</dbReference>
<feature type="transmembrane region" description="Helical" evidence="6">
    <location>
        <begin position="141"/>
        <end position="161"/>
    </location>
</feature>
<organism evidence="7 8">
    <name type="scientific">Malassezia nana</name>
    <dbReference type="NCBI Taxonomy" id="180528"/>
    <lineage>
        <taxon>Eukaryota</taxon>
        <taxon>Fungi</taxon>
        <taxon>Dikarya</taxon>
        <taxon>Basidiomycota</taxon>
        <taxon>Ustilaginomycotina</taxon>
        <taxon>Malasseziomycetes</taxon>
        <taxon>Malasseziales</taxon>
        <taxon>Malasseziaceae</taxon>
        <taxon>Malassezia</taxon>
    </lineage>
</organism>
<feature type="region of interest" description="Disordered" evidence="5">
    <location>
        <begin position="526"/>
        <end position="550"/>
    </location>
</feature>
<dbReference type="Proteomes" id="UP001213623">
    <property type="component" value="Chromosome 2"/>
</dbReference>
<evidence type="ECO:0000313" key="7">
    <source>
        <dbReference type="EMBL" id="WFD26126.1"/>
    </source>
</evidence>
<comment type="subcellular location">
    <subcellularLocation>
        <location evidence="1">Membrane</location>
        <topology evidence="1">Multi-pass membrane protein</topology>
    </subcellularLocation>
</comment>
<feature type="transmembrane region" description="Helical" evidence="6">
    <location>
        <begin position="6"/>
        <end position="24"/>
    </location>
</feature>
<feature type="transmembrane region" description="Helical" evidence="6">
    <location>
        <begin position="389"/>
        <end position="411"/>
    </location>
</feature>
<evidence type="ECO:0008006" key="9">
    <source>
        <dbReference type="Google" id="ProtNLM"/>
    </source>
</evidence>
<feature type="compositionally biased region" description="Polar residues" evidence="5">
    <location>
        <begin position="242"/>
        <end position="259"/>
    </location>
</feature>
<gene>
    <name evidence="7" type="ORF">MNAN1_001101</name>
</gene>
<feature type="compositionally biased region" description="Polar residues" evidence="5">
    <location>
        <begin position="541"/>
        <end position="550"/>
    </location>
</feature>
<dbReference type="GO" id="GO:0016020">
    <property type="term" value="C:membrane"/>
    <property type="evidence" value="ECO:0007669"/>
    <property type="project" value="UniProtKB-SubCell"/>
</dbReference>
<proteinExistence type="predicted"/>
<feature type="transmembrane region" description="Helical" evidence="6">
    <location>
        <begin position="362"/>
        <end position="383"/>
    </location>
</feature>
<keyword evidence="8" id="KW-1185">Reference proteome</keyword>
<sequence>MDVPLAVGIGLVASFVQSLGLTIQRRSHLQNEALPENLRTSEWRRPLWVIGFVVFLGANISGTIFQIGSLPVVILAPLGAVSLLYNALLARVMLNDFFSRHMLVGTLLIAVGAVTIGFFGAVPHTPRSLPELLELFQRPPFLTLAMLYALVFLSLLCMAHLTEWQLIWQAKNPPRRKLWRSRERALMRRHLTAPSLATVAEVSENNSGIVQVAPPVPSEDRLRRWANGDVAAAKKMHGTLPNDPNTSPSTQYGTISRSSVPMRHPSPSPTPSDGSTQSWMDQPSHRPTVLALAMVYSSTSGTLSGVCLLLAKSGVDLLILSLQGQNQFSSWTSWWLVTVLLMAALLQLWYLHKGLKLADPVLVAPLAFCFYNISSITLGLVYFDDFSLLSWTSIWMIVLGTCLLLCGVWTISLHRVPVATDGEEDSAEQDLCWGPGWHDAVPAPRVQDEEEHVHTPLDAVSALDLSKSRHPSTGLSRSVGARPSSIELDHALTEGIQSPDHPHARRSQGPTLYDILVERGLSIGLSPSSPGFHVQMRRRSTASSAPSQDS</sequence>
<feature type="transmembrane region" description="Helical" evidence="6">
    <location>
        <begin position="289"/>
        <end position="311"/>
    </location>
</feature>
<evidence type="ECO:0000256" key="6">
    <source>
        <dbReference type="SAM" id="Phobius"/>
    </source>
</evidence>
<accession>A0AAF0EJZ2</accession>
<dbReference type="InterPro" id="IPR008521">
    <property type="entry name" value="Mg_trans_NIPA"/>
</dbReference>
<feature type="transmembrane region" description="Helical" evidence="6">
    <location>
        <begin position="45"/>
        <end position="64"/>
    </location>
</feature>
<dbReference type="PANTHER" id="PTHR12570">
    <property type="match status" value="1"/>
</dbReference>
<evidence type="ECO:0000256" key="3">
    <source>
        <dbReference type="ARBA" id="ARBA00022989"/>
    </source>
</evidence>
<keyword evidence="3 6" id="KW-1133">Transmembrane helix</keyword>
<dbReference type="GO" id="GO:0015095">
    <property type="term" value="F:magnesium ion transmembrane transporter activity"/>
    <property type="evidence" value="ECO:0007669"/>
    <property type="project" value="InterPro"/>
</dbReference>
<evidence type="ECO:0000256" key="2">
    <source>
        <dbReference type="ARBA" id="ARBA00022692"/>
    </source>
</evidence>
<feature type="transmembrane region" description="Helical" evidence="6">
    <location>
        <begin position="70"/>
        <end position="90"/>
    </location>
</feature>
<evidence type="ECO:0000256" key="1">
    <source>
        <dbReference type="ARBA" id="ARBA00004141"/>
    </source>
</evidence>
<dbReference type="Pfam" id="PF05653">
    <property type="entry name" value="Mg_trans_NIPA"/>
    <property type="match status" value="2"/>
</dbReference>
<keyword evidence="4 6" id="KW-0472">Membrane</keyword>
<feature type="transmembrane region" description="Helical" evidence="6">
    <location>
        <begin position="331"/>
        <end position="350"/>
    </location>
</feature>
<name>A0AAF0EJZ2_9BASI</name>
<reference evidence="7" key="1">
    <citation type="submission" date="2023-03" db="EMBL/GenBank/DDBJ databases">
        <title>Mating type loci evolution in Malassezia.</title>
        <authorList>
            <person name="Coelho M.A."/>
        </authorList>
    </citation>
    <scope>NUCLEOTIDE SEQUENCE</scope>
    <source>
        <strain evidence="7">CBS 9557</strain>
    </source>
</reference>
<dbReference type="AlphaFoldDB" id="A0AAF0EJZ2"/>
<dbReference type="EMBL" id="CP119893">
    <property type="protein sequence ID" value="WFD26126.1"/>
    <property type="molecule type" value="Genomic_DNA"/>
</dbReference>
<feature type="region of interest" description="Disordered" evidence="5">
    <location>
        <begin position="235"/>
        <end position="282"/>
    </location>
</feature>
<keyword evidence="2 6" id="KW-0812">Transmembrane</keyword>
<feature type="transmembrane region" description="Helical" evidence="6">
    <location>
        <begin position="102"/>
        <end position="121"/>
    </location>
</feature>
<evidence type="ECO:0000256" key="4">
    <source>
        <dbReference type="ARBA" id="ARBA00023136"/>
    </source>
</evidence>